<accession>A0A9D2EE29</accession>
<name>A0A9D2EE29_9MICO</name>
<dbReference type="AlphaFoldDB" id="A0A9D2EE29"/>
<feature type="transmembrane region" description="Helical" evidence="1">
    <location>
        <begin position="12"/>
        <end position="36"/>
    </location>
</feature>
<reference evidence="2" key="1">
    <citation type="journal article" date="2021" name="PeerJ">
        <title>Extensive microbial diversity within the chicken gut microbiome revealed by metagenomics and culture.</title>
        <authorList>
            <person name="Gilroy R."/>
            <person name="Ravi A."/>
            <person name="Getino M."/>
            <person name="Pursley I."/>
            <person name="Horton D.L."/>
            <person name="Alikhan N.F."/>
            <person name="Baker D."/>
            <person name="Gharbi K."/>
            <person name="Hall N."/>
            <person name="Watson M."/>
            <person name="Adriaenssens E.M."/>
            <person name="Foster-Nyarko E."/>
            <person name="Jarju S."/>
            <person name="Secka A."/>
            <person name="Antonio M."/>
            <person name="Oren A."/>
            <person name="Chaudhuri R.R."/>
            <person name="La Ragione R."/>
            <person name="Hildebrand F."/>
            <person name="Pallen M.J."/>
        </authorList>
    </citation>
    <scope>NUCLEOTIDE SEQUENCE</scope>
    <source>
        <strain evidence="2">ChiGjej4B4-7305</strain>
    </source>
</reference>
<sequence length="132" mass="15123">MPLPLMSASSSMSPLALIITNLALAALVVGIIVLIVRRRRKFRTTLDPAFQGAPMAHGVVTDLQYRYRKVNNRPLYRITYQVHLPQGQQFYGWEEKYLARLTEKQQFDVGTNHLIAYRPGWEQVRSVPQGAR</sequence>
<keyword evidence="1" id="KW-0812">Transmembrane</keyword>
<proteinExistence type="predicted"/>
<evidence type="ECO:0008006" key="4">
    <source>
        <dbReference type="Google" id="ProtNLM"/>
    </source>
</evidence>
<comment type="caution">
    <text evidence="2">The sequence shown here is derived from an EMBL/GenBank/DDBJ whole genome shotgun (WGS) entry which is preliminary data.</text>
</comment>
<keyword evidence="1" id="KW-0472">Membrane</keyword>
<evidence type="ECO:0000256" key="1">
    <source>
        <dbReference type="SAM" id="Phobius"/>
    </source>
</evidence>
<gene>
    <name evidence="2" type="ORF">H9815_07370</name>
</gene>
<evidence type="ECO:0000313" key="2">
    <source>
        <dbReference type="EMBL" id="HIZ35582.1"/>
    </source>
</evidence>
<organism evidence="2 3">
    <name type="scientific">Candidatus Ruania gallistercoris</name>
    <dbReference type="NCBI Taxonomy" id="2838746"/>
    <lineage>
        <taxon>Bacteria</taxon>
        <taxon>Bacillati</taxon>
        <taxon>Actinomycetota</taxon>
        <taxon>Actinomycetes</taxon>
        <taxon>Micrococcales</taxon>
        <taxon>Ruaniaceae</taxon>
        <taxon>Ruania</taxon>
    </lineage>
</organism>
<dbReference type="Proteomes" id="UP000824037">
    <property type="component" value="Unassembled WGS sequence"/>
</dbReference>
<evidence type="ECO:0000313" key="3">
    <source>
        <dbReference type="Proteomes" id="UP000824037"/>
    </source>
</evidence>
<protein>
    <recommendedName>
        <fullName evidence="4">DUF3592 domain-containing protein</fullName>
    </recommendedName>
</protein>
<dbReference type="EMBL" id="DXBY01000127">
    <property type="protein sequence ID" value="HIZ35582.1"/>
    <property type="molecule type" value="Genomic_DNA"/>
</dbReference>
<keyword evidence="1" id="KW-1133">Transmembrane helix</keyword>
<reference evidence="2" key="2">
    <citation type="submission" date="2021-04" db="EMBL/GenBank/DDBJ databases">
        <authorList>
            <person name="Gilroy R."/>
        </authorList>
    </citation>
    <scope>NUCLEOTIDE SEQUENCE</scope>
    <source>
        <strain evidence="2">ChiGjej4B4-7305</strain>
    </source>
</reference>